<protein>
    <recommendedName>
        <fullName evidence="9">CRM domain-containing protein</fullName>
    </recommendedName>
</protein>
<dbReference type="EMBL" id="RDQH01000333">
    <property type="protein sequence ID" value="RXH93553.1"/>
    <property type="molecule type" value="Genomic_DNA"/>
</dbReference>
<evidence type="ECO:0000256" key="2">
    <source>
        <dbReference type="ARBA" id="ARBA00022737"/>
    </source>
</evidence>
<evidence type="ECO:0000256" key="6">
    <source>
        <dbReference type="ARBA" id="ARBA00023274"/>
    </source>
</evidence>
<reference evidence="10 11" key="1">
    <citation type="submission" date="2018-10" db="EMBL/GenBank/DDBJ databases">
        <title>A high-quality apple genome assembly.</title>
        <authorList>
            <person name="Hu J."/>
        </authorList>
    </citation>
    <scope>NUCLEOTIDE SEQUENCE [LARGE SCALE GENOMIC DNA]</scope>
    <source>
        <strain evidence="11">cv. HFTH1</strain>
        <tissue evidence="10">Young leaf</tissue>
    </source>
</reference>
<proteinExistence type="predicted"/>
<evidence type="ECO:0000313" key="10">
    <source>
        <dbReference type="EMBL" id="RXH93553.1"/>
    </source>
</evidence>
<keyword evidence="11" id="KW-1185">Reference proteome</keyword>
<keyword evidence="6" id="KW-0687">Ribonucleoprotein</keyword>
<dbReference type="GO" id="GO:1990904">
    <property type="term" value="C:ribonucleoprotein complex"/>
    <property type="evidence" value="ECO:0007669"/>
    <property type="project" value="UniProtKB-KW"/>
</dbReference>
<dbReference type="GO" id="GO:0006397">
    <property type="term" value="P:mRNA processing"/>
    <property type="evidence" value="ECO:0007669"/>
    <property type="project" value="UniProtKB-KW"/>
</dbReference>
<dbReference type="GO" id="GO:0003723">
    <property type="term" value="F:RNA binding"/>
    <property type="evidence" value="ECO:0007669"/>
    <property type="project" value="UniProtKB-UniRule"/>
</dbReference>
<keyword evidence="3 7" id="KW-0694">RNA-binding</keyword>
<dbReference type="InterPro" id="IPR035920">
    <property type="entry name" value="YhbY-like_sf"/>
</dbReference>
<dbReference type="SMART" id="SM01103">
    <property type="entry name" value="CRS1_YhbY"/>
    <property type="match status" value="1"/>
</dbReference>
<keyword evidence="2" id="KW-0677">Repeat</keyword>
<evidence type="ECO:0000256" key="8">
    <source>
        <dbReference type="SAM" id="MobiDB-lite"/>
    </source>
</evidence>
<evidence type="ECO:0000259" key="9">
    <source>
        <dbReference type="PROSITE" id="PS51295"/>
    </source>
</evidence>
<keyword evidence="1" id="KW-0507">mRNA processing</keyword>
<dbReference type="InterPro" id="IPR001890">
    <property type="entry name" value="RNA-binding_CRM"/>
</dbReference>
<feature type="compositionally biased region" description="Low complexity" evidence="8">
    <location>
        <begin position="1"/>
        <end position="12"/>
    </location>
</feature>
<organism evidence="10 11">
    <name type="scientific">Malus domestica</name>
    <name type="common">Apple</name>
    <name type="synonym">Pyrus malus</name>
    <dbReference type="NCBI Taxonomy" id="3750"/>
    <lineage>
        <taxon>Eukaryota</taxon>
        <taxon>Viridiplantae</taxon>
        <taxon>Streptophyta</taxon>
        <taxon>Embryophyta</taxon>
        <taxon>Tracheophyta</taxon>
        <taxon>Spermatophyta</taxon>
        <taxon>Magnoliopsida</taxon>
        <taxon>eudicotyledons</taxon>
        <taxon>Gunneridae</taxon>
        <taxon>Pentapetalae</taxon>
        <taxon>rosids</taxon>
        <taxon>fabids</taxon>
        <taxon>Rosales</taxon>
        <taxon>Rosaceae</taxon>
        <taxon>Amygdaloideae</taxon>
        <taxon>Maleae</taxon>
        <taxon>Malus</taxon>
    </lineage>
</organism>
<comment type="caution">
    <text evidence="10">The sequence shown here is derived from an EMBL/GenBank/DDBJ whole genome shotgun (WGS) entry which is preliminary data.</text>
</comment>
<evidence type="ECO:0000256" key="7">
    <source>
        <dbReference type="PROSITE-ProRule" id="PRU00626"/>
    </source>
</evidence>
<keyword evidence="5" id="KW-0508">mRNA splicing</keyword>
<dbReference type="PANTHER" id="PTHR46247">
    <property type="entry name" value="CRS2-ASSOCIATED FACTOR 1, CHLOROPLASTIC"/>
    <property type="match status" value="1"/>
</dbReference>
<dbReference type="Gene3D" id="3.30.110.60">
    <property type="entry name" value="YhbY-like"/>
    <property type="match status" value="1"/>
</dbReference>
<dbReference type="AlphaFoldDB" id="A0A498JIH5"/>
<dbReference type="PANTHER" id="PTHR46247:SF2">
    <property type="entry name" value="CRS2-ASSOCIATED FACTOR 1, MITOCHONDRIAL"/>
    <property type="match status" value="1"/>
</dbReference>
<dbReference type="STRING" id="3750.A0A498JIH5"/>
<feature type="domain" description="CRM" evidence="9">
    <location>
        <begin position="179"/>
        <end position="280"/>
    </location>
</feature>
<feature type="compositionally biased region" description="Pro residues" evidence="8">
    <location>
        <begin position="82"/>
        <end position="96"/>
    </location>
</feature>
<dbReference type="InterPro" id="IPR044599">
    <property type="entry name" value="CAF1P_plant"/>
</dbReference>
<evidence type="ECO:0000313" key="11">
    <source>
        <dbReference type="Proteomes" id="UP000290289"/>
    </source>
</evidence>
<sequence>MLKLPLKSKSSLGQCLGDRGEERVRGPVDNPLALESPCEGGSPSTRGPEALQPHFHGEGSKDGDAKAHPPKAKPTRTLHPLQTPPPLLLPPPPTISPNPQHHNPNPDYIPKKKQKPRRRPLTVRVKSPYSPFGPRQIDREWVGVCAPAADPKVRSMERVEEDPKLGEKWRRRREKVQGEPLSPAERKILVEKWQRPKTKRQINLGRDGLTHNMLNDVHNHWKFDGAVRIKFIGVPTVDLKNVCNQLEASYDKTFGKIIHRHGGVLVLYRGRNYNPKKRPVIPLMLWKPHKLVYPKLIKTTKLMA</sequence>
<name>A0A498JIH5_MALDO</name>
<dbReference type="GO" id="GO:0000373">
    <property type="term" value="P:Group II intron splicing"/>
    <property type="evidence" value="ECO:0007669"/>
    <property type="project" value="InterPro"/>
</dbReference>
<dbReference type="PROSITE" id="PS51295">
    <property type="entry name" value="CRM"/>
    <property type="match status" value="1"/>
</dbReference>
<gene>
    <name evidence="10" type="ORF">DVH24_014129</name>
</gene>
<evidence type="ECO:0000256" key="4">
    <source>
        <dbReference type="ARBA" id="ARBA00022946"/>
    </source>
</evidence>
<evidence type="ECO:0000256" key="3">
    <source>
        <dbReference type="ARBA" id="ARBA00022884"/>
    </source>
</evidence>
<feature type="compositionally biased region" description="Basic residues" evidence="8">
    <location>
        <begin position="111"/>
        <end position="121"/>
    </location>
</feature>
<dbReference type="Proteomes" id="UP000290289">
    <property type="component" value="Chromosome 7"/>
</dbReference>
<dbReference type="SUPFAM" id="SSF75471">
    <property type="entry name" value="YhbY-like"/>
    <property type="match status" value="1"/>
</dbReference>
<accession>A0A498JIH5</accession>
<feature type="compositionally biased region" description="Basic and acidic residues" evidence="8">
    <location>
        <begin position="55"/>
        <end position="67"/>
    </location>
</feature>
<dbReference type="FunFam" id="3.30.110.60:FF:000002">
    <property type="entry name" value="CRS2-associated factor 1, chloroplastic"/>
    <property type="match status" value="1"/>
</dbReference>
<keyword evidence="4" id="KW-0809">Transit peptide</keyword>
<evidence type="ECO:0000256" key="1">
    <source>
        <dbReference type="ARBA" id="ARBA00022664"/>
    </source>
</evidence>
<dbReference type="Pfam" id="PF01985">
    <property type="entry name" value="CRS1_YhbY"/>
    <property type="match status" value="1"/>
</dbReference>
<feature type="region of interest" description="Disordered" evidence="8">
    <location>
        <begin position="1"/>
        <end position="130"/>
    </location>
</feature>
<evidence type="ECO:0000256" key="5">
    <source>
        <dbReference type="ARBA" id="ARBA00023187"/>
    </source>
</evidence>